<dbReference type="Proteomes" id="UP000320582">
    <property type="component" value="Unassembled WGS sequence"/>
</dbReference>
<comment type="caution">
    <text evidence="2">The sequence shown here is derived from an EMBL/GenBank/DDBJ whole genome shotgun (WGS) entry which is preliminary data.</text>
</comment>
<evidence type="ECO:0000256" key="1">
    <source>
        <dbReference type="SAM" id="MobiDB-lite"/>
    </source>
</evidence>
<dbReference type="AlphaFoldDB" id="A0A543K3S1"/>
<gene>
    <name evidence="2" type="ORF">BD293_4418</name>
</gene>
<accession>A0A543K3S1</accession>
<proteinExistence type="predicted"/>
<reference evidence="2 3" key="1">
    <citation type="submission" date="2019-06" db="EMBL/GenBank/DDBJ databases">
        <title>Genomic Encyclopedia of Archaeal and Bacterial Type Strains, Phase II (KMG-II): from individual species to whole genera.</title>
        <authorList>
            <person name="Goeker M."/>
        </authorList>
    </citation>
    <scope>NUCLEOTIDE SEQUENCE [LARGE SCALE GENOMIC DNA]</scope>
    <source>
        <strain evidence="2 3">DSM 18423</strain>
    </source>
</reference>
<organism evidence="2 3">
    <name type="scientific">Roseinatronobacter monicus</name>
    <dbReference type="NCBI Taxonomy" id="393481"/>
    <lineage>
        <taxon>Bacteria</taxon>
        <taxon>Pseudomonadati</taxon>
        <taxon>Pseudomonadota</taxon>
        <taxon>Alphaproteobacteria</taxon>
        <taxon>Rhodobacterales</taxon>
        <taxon>Paracoccaceae</taxon>
        <taxon>Roseinatronobacter</taxon>
    </lineage>
</organism>
<sequence>MYSAEQSGRGRSPTHGPERDCHGVRSPTGAARSEARTRVGDLTTRLARRLPLDRLDQVCWADKKKEECQRGR</sequence>
<keyword evidence="3" id="KW-1185">Reference proteome</keyword>
<dbReference type="EMBL" id="VFPT01000005">
    <property type="protein sequence ID" value="TQM89737.1"/>
    <property type="molecule type" value="Genomic_DNA"/>
</dbReference>
<evidence type="ECO:0000313" key="2">
    <source>
        <dbReference type="EMBL" id="TQM89737.1"/>
    </source>
</evidence>
<protein>
    <submittedName>
        <fullName evidence="2">Uncharacterized protein</fullName>
    </submittedName>
</protein>
<name>A0A543K3S1_9RHOB</name>
<evidence type="ECO:0000313" key="3">
    <source>
        <dbReference type="Proteomes" id="UP000320582"/>
    </source>
</evidence>
<feature type="region of interest" description="Disordered" evidence="1">
    <location>
        <begin position="1"/>
        <end position="39"/>
    </location>
</feature>